<dbReference type="Proteomes" id="UP001177023">
    <property type="component" value="Unassembled WGS sequence"/>
</dbReference>
<proteinExistence type="predicted"/>
<accession>A0AA36CY15</accession>
<feature type="domain" description="VWFA" evidence="2">
    <location>
        <begin position="425"/>
        <end position="581"/>
    </location>
</feature>
<evidence type="ECO:0000256" key="1">
    <source>
        <dbReference type="SAM" id="MobiDB-lite"/>
    </source>
</evidence>
<dbReference type="Pfam" id="PF00092">
    <property type="entry name" value="VWA"/>
    <property type="match status" value="2"/>
</dbReference>
<dbReference type="CDD" id="cd01450">
    <property type="entry name" value="vWFA_subfamily_ECM"/>
    <property type="match status" value="1"/>
</dbReference>
<dbReference type="EMBL" id="CATQJA010002643">
    <property type="protein sequence ID" value="CAJ0576306.1"/>
    <property type="molecule type" value="Genomic_DNA"/>
</dbReference>
<dbReference type="PANTHER" id="PTHR24020">
    <property type="entry name" value="COLLAGEN ALPHA"/>
    <property type="match status" value="1"/>
</dbReference>
<dbReference type="Gene3D" id="3.40.50.410">
    <property type="entry name" value="von Willebrand factor, type A domain"/>
    <property type="match status" value="2"/>
</dbReference>
<feature type="region of interest" description="Disordered" evidence="1">
    <location>
        <begin position="242"/>
        <end position="271"/>
    </location>
</feature>
<dbReference type="SMART" id="SM00327">
    <property type="entry name" value="VWA"/>
    <property type="match status" value="2"/>
</dbReference>
<keyword evidence="4" id="KW-1185">Reference proteome</keyword>
<feature type="domain" description="VWFA" evidence="2">
    <location>
        <begin position="40"/>
        <end position="212"/>
    </location>
</feature>
<feature type="non-terminal residue" evidence="3">
    <location>
        <position position="1"/>
    </location>
</feature>
<feature type="region of interest" description="Disordered" evidence="1">
    <location>
        <begin position="373"/>
        <end position="405"/>
    </location>
</feature>
<protein>
    <recommendedName>
        <fullName evidence="2">VWFA domain-containing protein</fullName>
    </recommendedName>
</protein>
<name>A0AA36CY15_9BILA</name>
<organism evidence="3 4">
    <name type="scientific">Mesorhabditis spiculigera</name>
    <dbReference type="NCBI Taxonomy" id="96644"/>
    <lineage>
        <taxon>Eukaryota</taxon>
        <taxon>Metazoa</taxon>
        <taxon>Ecdysozoa</taxon>
        <taxon>Nematoda</taxon>
        <taxon>Chromadorea</taxon>
        <taxon>Rhabditida</taxon>
        <taxon>Rhabditina</taxon>
        <taxon>Rhabditomorpha</taxon>
        <taxon>Rhabditoidea</taxon>
        <taxon>Rhabditidae</taxon>
        <taxon>Mesorhabditinae</taxon>
        <taxon>Mesorhabditis</taxon>
    </lineage>
</organism>
<dbReference type="InterPro" id="IPR002035">
    <property type="entry name" value="VWF_A"/>
</dbReference>
<dbReference type="InterPro" id="IPR050525">
    <property type="entry name" value="ECM_Assembly_Org"/>
</dbReference>
<gene>
    <name evidence="3" type="ORF">MSPICULIGERA_LOCUS14601</name>
</gene>
<feature type="compositionally biased region" description="Basic and acidic residues" evidence="1">
    <location>
        <begin position="245"/>
        <end position="256"/>
    </location>
</feature>
<evidence type="ECO:0000313" key="4">
    <source>
        <dbReference type="Proteomes" id="UP001177023"/>
    </source>
</evidence>
<sequence>MLRPLIIIFCAVNLRNSQIIDDAAVEGSGFGDDPCPPKLDVAFVLDTSGSIEEVYREHIKWTIQLADSLPINSDAVRLAGIQYAGFPLVEFSLNEVNSSADAIVKLKNITFQSGVTRTGYALRKTESELTRPEKGARGDAKKCIVLFTDGLSIDDPLKASEHLRLDRGIKIYVVSVGSDGFEPEMERIAGDHGNTFGPQALAKLQERLLKDVEAARVCANGQSPPPLEDPLVVRSLAKGIIKQPNELKRRNSEKQTKPNKPSKNSSFSAPGRAIATIVSGQESATQIVGTQQIRLQDKKASPKKEEFGKYSNTNNEYDYGTYGEKNPSFSRFSPENLENNELGSDEVTGLRPLDSEGKRVTTTRRIFTRFTSRSSPSTTIATTKRPTTTARTATTKPPTTTRTKHSRALAARNFLASDGGECPLDILFIVDSSGSVVTVYDKQKAFLLELLSNIDVSQQAHRVALLQFAGVKLQKTDAFGHVRHITGTTYIGAALESAKILLESRRREAQTIVVLLSDGFSQDDPLDTAGHIARLPNTDFYVASVAENNNNEMLQRITDDAEKVYVGKAVDELKQKLIRRFKCRV</sequence>
<dbReference type="InterPro" id="IPR036465">
    <property type="entry name" value="vWFA_dom_sf"/>
</dbReference>
<reference evidence="3" key="1">
    <citation type="submission" date="2023-06" db="EMBL/GenBank/DDBJ databases">
        <authorList>
            <person name="Delattre M."/>
        </authorList>
    </citation>
    <scope>NUCLEOTIDE SEQUENCE</scope>
    <source>
        <strain evidence="3">AF72</strain>
    </source>
</reference>
<comment type="caution">
    <text evidence="3">The sequence shown here is derived from an EMBL/GenBank/DDBJ whole genome shotgun (WGS) entry which is preliminary data.</text>
</comment>
<dbReference type="PROSITE" id="PS50234">
    <property type="entry name" value="VWFA"/>
    <property type="match status" value="2"/>
</dbReference>
<dbReference type="SUPFAM" id="SSF53300">
    <property type="entry name" value="vWA-like"/>
    <property type="match status" value="2"/>
</dbReference>
<dbReference type="AlphaFoldDB" id="A0AA36CY15"/>
<dbReference type="PANTHER" id="PTHR24020:SF84">
    <property type="entry name" value="VWFA DOMAIN-CONTAINING PROTEIN"/>
    <property type="match status" value="1"/>
</dbReference>
<evidence type="ECO:0000259" key="2">
    <source>
        <dbReference type="PROSITE" id="PS50234"/>
    </source>
</evidence>
<evidence type="ECO:0000313" key="3">
    <source>
        <dbReference type="EMBL" id="CAJ0576306.1"/>
    </source>
</evidence>
<feature type="compositionally biased region" description="Low complexity" evidence="1">
    <location>
        <begin position="373"/>
        <end position="401"/>
    </location>
</feature>